<dbReference type="InterPro" id="IPR027417">
    <property type="entry name" value="P-loop_NTPase"/>
</dbReference>
<comment type="similarity">
    <text evidence="7">Belongs to the TRAFAC class myosin-kinesin ATPase superfamily. Kinesin family. KIN-13 subfamily.</text>
</comment>
<evidence type="ECO:0000256" key="8">
    <source>
        <dbReference type="PROSITE-ProRule" id="PRU00283"/>
    </source>
</evidence>
<dbReference type="GO" id="GO:0008017">
    <property type="term" value="F:microtubule binding"/>
    <property type="evidence" value="ECO:0007669"/>
    <property type="project" value="InterPro"/>
</dbReference>
<protein>
    <recommendedName>
        <fullName evidence="9">Kinesin-like protein</fullName>
    </recommendedName>
</protein>
<feature type="binding site" evidence="8">
    <location>
        <begin position="104"/>
        <end position="111"/>
    </location>
    <ligand>
        <name>ATP</name>
        <dbReference type="ChEBI" id="CHEBI:30616"/>
    </ligand>
</feature>
<dbReference type="AlphaFoldDB" id="A7SYM7"/>
<dbReference type="HOGENOM" id="CLU_001485_2_0_1"/>
<dbReference type="PANTHER" id="PTHR47971:SF20">
    <property type="entry name" value="KINESIN-LIKE PROTEIN KIF24"/>
    <property type="match status" value="1"/>
</dbReference>
<sequence>MFQAPSHASHESRIRVCVRKRPLSRDEKESGEEDVAAVNARDSIIISSPKVAVDLKKYTQQYPFMFDEVFDERYTNREVYERTAKPMVNAIFSRGVKATCFAYGCTGSGKTHTMLGTEDIPGLYLLAASDIFTVLHSSHHGHGISMWISFYEIYCGQLFDLLNGREKLFARENATHQVCIAGLTHKRVENVEQLMEVIESGGNARSTGATGVNADSSRSHAILQLELKADSSGEGIGRFSFIDLAGSERAVDVTDTDKQTRMEGAEINQSLLALKECIRSLDQESRHTPFRQSKLTQVLKDSFVGNTMTCMIANISPSLSSCENTLNTLRYADR</sequence>
<feature type="domain" description="Kinesin motor" evidence="10">
    <location>
        <begin position="13"/>
        <end position="334"/>
    </location>
</feature>
<keyword evidence="12" id="KW-1185">Reference proteome</keyword>
<dbReference type="CDD" id="cd01367">
    <property type="entry name" value="KISc_KIF2_like"/>
    <property type="match status" value="1"/>
</dbReference>
<dbReference type="PhylomeDB" id="A7SYM7"/>
<dbReference type="GO" id="GO:0005524">
    <property type="term" value="F:ATP binding"/>
    <property type="evidence" value="ECO:0007669"/>
    <property type="project" value="UniProtKB-UniRule"/>
</dbReference>
<dbReference type="KEGG" id="nve:5502060"/>
<reference evidence="11 12" key="1">
    <citation type="journal article" date="2007" name="Science">
        <title>Sea anemone genome reveals ancestral eumetazoan gene repertoire and genomic organization.</title>
        <authorList>
            <person name="Putnam N.H."/>
            <person name="Srivastava M."/>
            <person name="Hellsten U."/>
            <person name="Dirks B."/>
            <person name="Chapman J."/>
            <person name="Salamov A."/>
            <person name="Terry A."/>
            <person name="Shapiro H."/>
            <person name="Lindquist E."/>
            <person name="Kapitonov V.V."/>
            <person name="Jurka J."/>
            <person name="Genikhovich G."/>
            <person name="Grigoriev I.V."/>
            <person name="Lucas S.M."/>
            <person name="Steele R.E."/>
            <person name="Finnerty J.R."/>
            <person name="Technau U."/>
            <person name="Martindale M.Q."/>
            <person name="Rokhsar D.S."/>
        </authorList>
    </citation>
    <scope>NUCLEOTIDE SEQUENCE [LARGE SCALE GENOMIC DNA]</scope>
    <source>
        <strain evidence="12">CH2 X CH6</strain>
    </source>
</reference>
<evidence type="ECO:0000256" key="9">
    <source>
        <dbReference type="RuleBase" id="RU000394"/>
    </source>
</evidence>
<evidence type="ECO:0000256" key="6">
    <source>
        <dbReference type="ARBA" id="ARBA00023212"/>
    </source>
</evidence>
<comment type="subcellular location">
    <subcellularLocation>
        <location evidence="1">Cytoplasm</location>
        <location evidence="1">Cytoskeleton</location>
    </subcellularLocation>
</comment>
<dbReference type="Pfam" id="PF00225">
    <property type="entry name" value="Kinesin"/>
    <property type="match status" value="1"/>
</dbReference>
<dbReference type="FunFam" id="3.40.850.10:FF:000012">
    <property type="entry name" value="Kinesin-like protein"/>
    <property type="match status" value="1"/>
</dbReference>
<keyword evidence="4 8" id="KW-0067">ATP-binding</keyword>
<dbReference type="EMBL" id="DS469928">
    <property type="protein sequence ID" value="EDO31188.1"/>
    <property type="molecule type" value="Genomic_DNA"/>
</dbReference>
<evidence type="ECO:0000256" key="4">
    <source>
        <dbReference type="ARBA" id="ARBA00022840"/>
    </source>
</evidence>
<dbReference type="InterPro" id="IPR001752">
    <property type="entry name" value="Kinesin_motor_dom"/>
</dbReference>
<dbReference type="SMART" id="SM00129">
    <property type="entry name" value="KISc"/>
    <property type="match status" value="1"/>
</dbReference>
<evidence type="ECO:0000259" key="10">
    <source>
        <dbReference type="PROSITE" id="PS50067"/>
    </source>
</evidence>
<evidence type="ECO:0000256" key="7">
    <source>
        <dbReference type="ARBA" id="ARBA00061030"/>
    </source>
</evidence>
<dbReference type="GO" id="GO:0007018">
    <property type="term" value="P:microtubule-based movement"/>
    <property type="evidence" value="ECO:0007669"/>
    <property type="project" value="InterPro"/>
</dbReference>
<dbReference type="InterPro" id="IPR019821">
    <property type="entry name" value="Kinesin_motor_CS"/>
</dbReference>
<dbReference type="FunCoup" id="A7SYM7">
    <property type="interactions" value="457"/>
</dbReference>
<evidence type="ECO:0000313" key="12">
    <source>
        <dbReference type="Proteomes" id="UP000001593"/>
    </source>
</evidence>
<dbReference type="InParanoid" id="A7SYM7"/>
<dbReference type="GO" id="GO:0003777">
    <property type="term" value="F:microtubule motor activity"/>
    <property type="evidence" value="ECO:0007669"/>
    <property type="project" value="InterPro"/>
</dbReference>
<keyword evidence="2 9" id="KW-0493">Microtubule</keyword>
<dbReference type="InterPro" id="IPR027640">
    <property type="entry name" value="Kinesin-like_fam"/>
</dbReference>
<dbReference type="STRING" id="45351.A7SYM7"/>
<evidence type="ECO:0000256" key="2">
    <source>
        <dbReference type="ARBA" id="ARBA00022701"/>
    </source>
</evidence>
<dbReference type="PROSITE" id="PS50067">
    <property type="entry name" value="KINESIN_MOTOR_2"/>
    <property type="match status" value="1"/>
</dbReference>
<dbReference type="PROSITE" id="PS00411">
    <property type="entry name" value="KINESIN_MOTOR_1"/>
    <property type="match status" value="1"/>
</dbReference>
<keyword evidence="6" id="KW-0206">Cytoskeleton</keyword>
<dbReference type="eggNOG" id="KOG0246">
    <property type="taxonomic scope" value="Eukaryota"/>
</dbReference>
<dbReference type="SUPFAM" id="SSF52540">
    <property type="entry name" value="P-loop containing nucleoside triphosphate hydrolases"/>
    <property type="match status" value="1"/>
</dbReference>
<evidence type="ECO:0000256" key="1">
    <source>
        <dbReference type="ARBA" id="ARBA00004245"/>
    </source>
</evidence>
<dbReference type="InterPro" id="IPR036961">
    <property type="entry name" value="Kinesin_motor_dom_sf"/>
</dbReference>
<dbReference type="PANTHER" id="PTHR47971">
    <property type="entry name" value="KINESIN-RELATED PROTEIN 6"/>
    <property type="match status" value="1"/>
</dbReference>
<evidence type="ECO:0000256" key="3">
    <source>
        <dbReference type="ARBA" id="ARBA00022741"/>
    </source>
</evidence>
<dbReference type="Gene3D" id="3.40.850.10">
    <property type="entry name" value="Kinesin motor domain"/>
    <property type="match status" value="1"/>
</dbReference>
<evidence type="ECO:0000256" key="5">
    <source>
        <dbReference type="ARBA" id="ARBA00023175"/>
    </source>
</evidence>
<dbReference type="OrthoDB" id="3176171at2759"/>
<keyword evidence="3 8" id="KW-0547">Nucleotide-binding</keyword>
<gene>
    <name evidence="11" type="ORF">NEMVEDRAFT_v1g138097</name>
</gene>
<keyword evidence="5 8" id="KW-0505">Motor protein</keyword>
<dbReference type="OMA" id="WRANNAR"/>
<dbReference type="PRINTS" id="PR00380">
    <property type="entry name" value="KINESINHEAVY"/>
</dbReference>
<accession>A7SYM7</accession>
<dbReference type="Proteomes" id="UP000001593">
    <property type="component" value="Unassembled WGS sequence"/>
</dbReference>
<keyword evidence="6" id="KW-0963">Cytoplasm</keyword>
<name>A7SYM7_NEMVE</name>
<evidence type="ECO:0000313" key="11">
    <source>
        <dbReference type="EMBL" id="EDO31188.1"/>
    </source>
</evidence>
<feature type="non-terminal residue" evidence="11">
    <location>
        <position position="1"/>
    </location>
</feature>
<dbReference type="GO" id="GO:0005874">
    <property type="term" value="C:microtubule"/>
    <property type="evidence" value="ECO:0007669"/>
    <property type="project" value="UniProtKB-KW"/>
</dbReference>
<organism evidence="11 12">
    <name type="scientific">Nematostella vectensis</name>
    <name type="common">Starlet sea anemone</name>
    <dbReference type="NCBI Taxonomy" id="45351"/>
    <lineage>
        <taxon>Eukaryota</taxon>
        <taxon>Metazoa</taxon>
        <taxon>Cnidaria</taxon>
        <taxon>Anthozoa</taxon>
        <taxon>Hexacorallia</taxon>
        <taxon>Actiniaria</taxon>
        <taxon>Edwardsiidae</taxon>
        <taxon>Nematostella</taxon>
    </lineage>
</organism>
<proteinExistence type="inferred from homology"/>